<dbReference type="EMBL" id="JAUFSA010000006">
    <property type="protein sequence ID" value="MDP7739611.1"/>
    <property type="molecule type" value="Genomic_DNA"/>
</dbReference>
<dbReference type="SUPFAM" id="SSF49879">
    <property type="entry name" value="SMAD/FHA domain"/>
    <property type="match status" value="1"/>
</dbReference>
<dbReference type="Gene3D" id="2.60.200.20">
    <property type="match status" value="1"/>
</dbReference>
<evidence type="ECO:0000256" key="1">
    <source>
        <dbReference type="ARBA" id="ARBA00022553"/>
    </source>
</evidence>
<accession>A0AAJ1W7E8</accession>
<dbReference type="CDD" id="cd00060">
    <property type="entry name" value="FHA"/>
    <property type="match status" value="1"/>
</dbReference>
<dbReference type="PROSITE" id="PS50006">
    <property type="entry name" value="FHA_DOMAIN"/>
    <property type="match status" value="1"/>
</dbReference>
<dbReference type="Proteomes" id="UP001229081">
    <property type="component" value="Unassembled WGS sequence"/>
</dbReference>
<gene>
    <name evidence="3" type="ORF">QXL92_33330</name>
</gene>
<protein>
    <submittedName>
        <fullName evidence="3">FHA domain-containing protein</fullName>
    </submittedName>
</protein>
<evidence type="ECO:0000313" key="4">
    <source>
        <dbReference type="Proteomes" id="UP001229081"/>
    </source>
</evidence>
<evidence type="ECO:0000259" key="2">
    <source>
        <dbReference type="PROSITE" id="PS50006"/>
    </source>
</evidence>
<dbReference type="Pfam" id="PF00498">
    <property type="entry name" value="FHA"/>
    <property type="match status" value="1"/>
</dbReference>
<dbReference type="InterPro" id="IPR008984">
    <property type="entry name" value="SMAD_FHA_dom_sf"/>
</dbReference>
<dbReference type="InterPro" id="IPR000253">
    <property type="entry name" value="FHA_dom"/>
</dbReference>
<organism evidence="3 4">
    <name type="scientific">Mycobacterium paragordonae</name>
    <dbReference type="NCBI Taxonomy" id="1389713"/>
    <lineage>
        <taxon>Bacteria</taxon>
        <taxon>Bacillati</taxon>
        <taxon>Actinomycetota</taxon>
        <taxon>Actinomycetes</taxon>
        <taxon>Mycobacteriales</taxon>
        <taxon>Mycobacteriaceae</taxon>
        <taxon>Mycobacterium</taxon>
    </lineage>
</organism>
<keyword evidence="1" id="KW-0597">Phosphoprotein</keyword>
<feature type="domain" description="FHA" evidence="2">
    <location>
        <begin position="7"/>
        <end position="62"/>
    </location>
</feature>
<dbReference type="SMART" id="SM00240">
    <property type="entry name" value="FHA"/>
    <property type="match status" value="1"/>
</dbReference>
<name>A0AAJ1W7E8_9MYCO</name>
<evidence type="ECO:0000313" key="3">
    <source>
        <dbReference type="EMBL" id="MDP7739611.1"/>
    </source>
</evidence>
<dbReference type="AlphaFoldDB" id="A0AAJ1W7E8"/>
<reference evidence="3" key="1">
    <citation type="submission" date="2023-06" db="EMBL/GenBank/DDBJ databases">
        <title>Identification of two novel mycobacterium reveal diversities and complexities of Mycobacterium gordonae clade.</title>
        <authorList>
            <person name="Matsumoto Y."/>
            <person name="Nakamura S."/>
            <person name="Motooka D."/>
            <person name="Fukushima K."/>
        </authorList>
    </citation>
    <scope>NUCLEOTIDE SEQUENCE</scope>
    <source>
        <strain evidence="3">TY812</strain>
    </source>
</reference>
<dbReference type="RefSeq" id="WP_306256028.1">
    <property type="nucleotide sequence ID" value="NZ_JAUFSA010000006.1"/>
</dbReference>
<proteinExistence type="predicted"/>
<comment type="caution">
    <text evidence="3">The sequence shown here is derived from an EMBL/GenBank/DDBJ whole genome shotgun (WGS) entry which is preliminary data.</text>
</comment>
<sequence>MPIFDQLFIGRECAGISERRRLVILDPGVSRNHLEIRLVGDTDQAFIIDTSTNGTLLNGVGLQRAVMVPVRPDDRIEIAGMSFTFRSDRFTATTPSSMSSTRPNLRRDDGHGVGDIANYATISEVTDATVVAESLNHLWRELGSVLRRHRGTLTNKLMRRARRCSDGTSARVSRRQSRPATVVGGGTRCVI</sequence>